<dbReference type="PANTHER" id="PTHR37534:SF46">
    <property type="entry name" value="ZN(II)2CYS6 TRANSCRIPTION FACTOR (EUROFUNG)"/>
    <property type="match status" value="1"/>
</dbReference>
<dbReference type="Proteomes" id="UP000193467">
    <property type="component" value="Unassembled WGS sequence"/>
</dbReference>
<dbReference type="GO" id="GO:0008270">
    <property type="term" value="F:zinc ion binding"/>
    <property type="evidence" value="ECO:0007669"/>
    <property type="project" value="InterPro"/>
</dbReference>
<dbReference type="AlphaFoldDB" id="A0A1Y2FBC4"/>
<dbReference type="SMART" id="SM00066">
    <property type="entry name" value="GAL4"/>
    <property type="match status" value="1"/>
</dbReference>
<dbReference type="CDD" id="cd00067">
    <property type="entry name" value="GAL4"/>
    <property type="match status" value="1"/>
</dbReference>
<sequence length="580" mass="62609">MSSEPPKKKHKRSRGACLACKSMKKKCDEVKPSCSRCASYDDPIACIYAPPKKRIASRSESAAAQDPPVSPQQEPRQALELQLQQRNSPPLAPIPQPPPAAGGPSADALLWREPAVPSASIAAERELMDSLAALSPSLFIGSWGDVDDTDGRATEEQPLGSPNTIGSISRILPAPLPPPTSLSGAGILPDTSPSSLLAYFASTMARTVVAEHDEDNFYLNVVPSLLSEGLGGEDGILSARSEGSALLHASFSLSCIHAANLGRQSVRLGTLVDEEGQLDKLTALARSHSTTALSLLRAAATRPPSTMESVSELESRGSAVMMLVLQAMSSGDAKLIPSLLIAAEKPLLELHKLSPTSMSSAMIMLHSVYTIADRVGRQKPCEALLWSRTSTPSQNSAEKLLGASQEVFDLWRRIHNLTVSIASCENEEESVWARIGIQQELDSLDEELADKERWSEQWELRPRRVQLGNECWRNALRVLVLRVGFGVHQRDARVQSCVSAMVAALDTIPLGGEVGLSWPLLLCGAEAIGPDRNTFLQFSQRCQWRGSASSKVVEMVMMSAWNGGTRWQESFLLSGCPLVL</sequence>
<evidence type="ECO:0000256" key="3">
    <source>
        <dbReference type="SAM" id="MobiDB-lite"/>
    </source>
</evidence>
<dbReference type="InterPro" id="IPR001138">
    <property type="entry name" value="Zn2Cys6_DnaBD"/>
</dbReference>
<comment type="subcellular location">
    <subcellularLocation>
        <location evidence="1">Nucleus</location>
    </subcellularLocation>
</comment>
<dbReference type="SUPFAM" id="SSF57701">
    <property type="entry name" value="Zn2/Cys6 DNA-binding domain"/>
    <property type="match status" value="1"/>
</dbReference>
<feature type="region of interest" description="Disordered" evidence="3">
    <location>
        <begin position="146"/>
        <end position="173"/>
    </location>
</feature>
<proteinExistence type="predicted"/>
<evidence type="ECO:0000256" key="1">
    <source>
        <dbReference type="ARBA" id="ARBA00004123"/>
    </source>
</evidence>
<accession>A0A1Y2FBC4</accession>
<feature type="region of interest" description="Disordered" evidence="3">
    <location>
        <begin position="88"/>
        <end position="107"/>
    </location>
</feature>
<dbReference type="PROSITE" id="PS00463">
    <property type="entry name" value="ZN2_CY6_FUNGAL_1"/>
    <property type="match status" value="1"/>
</dbReference>
<dbReference type="Pfam" id="PF11951">
    <property type="entry name" value="Fungal_trans_2"/>
    <property type="match status" value="1"/>
</dbReference>
<name>A0A1Y2FBC4_9BASI</name>
<evidence type="ECO:0000259" key="4">
    <source>
        <dbReference type="PROSITE" id="PS50048"/>
    </source>
</evidence>
<dbReference type="EMBL" id="MCGR01000023">
    <property type="protein sequence ID" value="ORY81218.1"/>
    <property type="molecule type" value="Genomic_DNA"/>
</dbReference>
<feature type="compositionally biased region" description="Pro residues" evidence="3">
    <location>
        <begin position="90"/>
        <end position="101"/>
    </location>
</feature>
<organism evidence="5 6">
    <name type="scientific">Leucosporidium creatinivorum</name>
    <dbReference type="NCBI Taxonomy" id="106004"/>
    <lineage>
        <taxon>Eukaryota</taxon>
        <taxon>Fungi</taxon>
        <taxon>Dikarya</taxon>
        <taxon>Basidiomycota</taxon>
        <taxon>Pucciniomycotina</taxon>
        <taxon>Microbotryomycetes</taxon>
        <taxon>Leucosporidiales</taxon>
        <taxon>Leucosporidium</taxon>
    </lineage>
</organism>
<evidence type="ECO:0000256" key="2">
    <source>
        <dbReference type="ARBA" id="ARBA00023242"/>
    </source>
</evidence>
<dbReference type="InParanoid" id="A0A1Y2FBC4"/>
<evidence type="ECO:0000313" key="6">
    <source>
        <dbReference type="Proteomes" id="UP000193467"/>
    </source>
</evidence>
<dbReference type="PROSITE" id="PS50048">
    <property type="entry name" value="ZN2_CY6_FUNGAL_2"/>
    <property type="match status" value="1"/>
</dbReference>
<dbReference type="PANTHER" id="PTHR37534">
    <property type="entry name" value="TRANSCRIPTIONAL ACTIVATOR PROTEIN UGA3"/>
    <property type="match status" value="1"/>
</dbReference>
<keyword evidence="2" id="KW-0539">Nucleus</keyword>
<dbReference type="InterPro" id="IPR021858">
    <property type="entry name" value="Fun_TF"/>
</dbReference>
<reference evidence="5 6" key="1">
    <citation type="submission" date="2016-07" db="EMBL/GenBank/DDBJ databases">
        <title>Pervasive Adenine N6-methylation of Active Genes in Fungi.</title>
        <authorList>
            <consortium name="DOE Joint Genome Institute"/>
            <person name="Mondo S.J."/>
            <person name="Dannebaum R.O."/>
            <person name="Kuo R.C."/>
            <person name="Labutti K."/>
            <person name="Haridas S."/>
            <person name="Kuo A."/>
            <person name="Salamov A."/>
            <person name="Ahrendt S.R."/>
            <person name="Lipzen A."/>
            <person name="Sullivan W."/>
            <person name="Andreopoulos W.B."/>
            <person name="Clum A."/>
            <person name="Lindquist E."/>
            <person name="Daum C."/>
            <person name="Ramamoorthy G.K."/>
            <person name="Gryganskyi A."/>
            <person name="Culley D."/>
            <person name="Magnuson J.K."/>
            <person name="James T.Y."/>
            <person name="O'Malley M.A."/>
            <person name="Stajich J.E."/>
            <person name="Spatafora J.W."/>
            <person name="Visel A."/>
            <person name="Grigoriev I.V."/>
        </authorList>
    </citation>
    <scope>NUCLEOTIDE SEQUENCE [LARGE SCALE GENOMIC DNA]</scope>
    <source>
        <strain evidence="5 6">62-1032</strain>
    </source>
</reference>
<feature type="region of interest" description="Disordered" evidence="3">
    <location>
        <begin position="56"/>
        <end position="78"/>
    </location>
</feature>
<dbReference type="Gene3D" id="4.10.240.10">
    <property type="entry name" value="Zn(2)-C6 fungal-type DNA-binding domain"/>
    <property type="match status" value="1"/>
</dbReference>
<dbReference type="Pfam" id="PF00172">
    <property type="entry name" value="Zn_clus"/>
    <property type="match status" value="1"/>
</dbReference>
<protein>
    <submittedName>
        <fullName evidence="5">Fungal-specific transcription factor domain-domain-containing protein</fullName>
    </submittedName>
</protein>
<dbReference type="InterPro" id="IPR036864">
    <property type="entry name" value="Zn2-C6_fun-type_DNA-bd_sf"/>
</dbReference>
<dbReference type="OrthoDB" id="5419315at2759"/>
<keyword evidence="6" id="KW-1185">Reference proteome</keyword>
<dbReference type="GO" id="GO:0005634">
    <property type="term" value="C:nucleus"/>
    <property type="evidence" value="ECO:0007669"/>
    <property type="project" value="UniProtKB-SubCell"/>
</dbReference>
<evidence type="ECO:0000313" key="5">
    <source>
        <dbReference type="EMBL" id="ORY81218.1"/>
    </source>
</evidence>
<dbReference type="STRING" id="106004.A0A1Y2FBC4"/>
<gene>
    <name evidence="5" type="ORF">BCR35DRAFT_304066</name>
</gene>
<dbReference type="GO" id="GO:0000981">
    <property type="term" value="F:DNA-binding transcription factor activity, RNA polymerase II-specific"/>
    <property type="evidence" value="ECO:0007669"/>
    <property type="project" value="InterPro"/>
</dbReference>
<comment type="caution">
    <text evidence="5">The sequence shown here is derived from an EMBL/GenBank/DDBJ whole genome shotgun (WGS) entry which is preliminary data.</text>
</comment>
<feature type="domain" description="Zn(2)-C6 fungal-type" evidence="4">
    <location>
        <begin position="16"/>
        <end position="48"/>
    </location>
</feature>